<dbReference type="PATRIC" id="fig|456.5.peg.2909"/>
<feature type="transmembrane region" description="Helical" evidence="7">
    <location>
        <begin position="276"/>
        <end position="295"/>
    </location>
</feature>
<dbReference type="EMBL" id="LNYJ01000011">
    <property type="protein sequence ID" value="KTD18409.1"/>
    <property type="molecule type" value="Genomic_DNA"/>
</dbReference>
<dbReference type="AlphaFoldDB" id="A0A0W0VFH8"/>
<sequence>MKAWSSEKISVLALVLLITGAIDSIRNLPATALFGSSLIFFFIFSAIVFLIPVALVSAELSSTWPDEEGGVYSWVKHAFGEGIAFLTIWLQWINTMVWYPTILSFIAGTLAYLVDPALAQNKYYLISVILVVFWSLTFLGLSGLRASAAFASFCAVFGMILPMGLIIVLAIIWLLQGNPIAIDLSPHHLLPQWKDSQSWVSLTAIMTSFLGMELAAVHVRNVKDPQHNFPKAMFFSVILILTTMILGSLAIAFVLPQEKITLVAGVMQAFTNFFEAYHLSGLMPLIIILLLLGSVGSMVNWIISPAKGLLMAADNGFLPHWLYRLNSHGIASRILILQAILVTLLCSGFLLFPSVNAIYWLFTDLSTELYIMMYVLMFIAAWALKQKYKHLSRAFTIPGGRLGYYLTCILGLGGCLITLIVGFIPPESSMDMGGAGHFRIIFATGIVIMLFPAGLLYLRKKRLDKQQSVPGAANEG</sequence>
<organism evidence="8 9">
    <name type="scientific">Legionella jordanis</name>
    <dbReference type="NCBI Taxonomy" id="456"/>
    <lineage>
        <taxon>Bacteria</taxon>
        <taxon>Pseudomonadati</taxon>
        <taxon>Pseudomonadota</taxon>
        <taxon>Gammaproteobacteria</taxon>
        <taxon>Legionellales</taxon>
        <taxon>Legionellaceae</taxon>
        <taxon>Legionella</taxon>
    </lineage>
</organism>
<name>A0A0W0VFH8_9GAMM</name>
<evidence type="ECO:0000313" key="8">
    <source>
        <dbReference type="EMBL" id="KTD18409.1"/>
    </source>
</evidence>
<dbReference type="PANTHER" id="PTHR42770:SF15">
    <property type="entry name" value="GLUTAMATE_GAMMA-AMINOBUTYRATE ANTIPORTER-RELATED"/>
    <property type="match status" value="1"/>
</dbReference>
<dbReference type="GO" id="GO:0022857">
    <property type="term" value="F:transmembrane transporter activity"/>
    <property type="evidence" value="ECO:0007669"/>
    <property type="project" value="InterPro"/>
</dbReference>
<feature type="transmembrane region" description="Helical" evidence="7">
    <location>
        <begin position="37"/>
        <end position="58"/>
    </location>
</feature>
<dbReference type="STRING" id="456.Ljor_2715"/>
<evidence type="ECO:0000313" key="9">
    <source>
        <dbReference type="Proteomes" id="UP000055035"/>
    </source>
</evidence>
<evidence type="ECO:0000256" key="3">
    <source>
        <dbReference type="ARBA" id="ARBA00022475"/>
    </source>
</evidence>
<dbReference type="OrthoDB" id="3185104at2"/>
<dbReference type="RefSeq" id="WP_058472071.1">
    <property type="nucleotide sequence ID" value="NZ_CAAAIC010000006.1"/>
</dbReference>
<dbReference type="GO" id="GO:0005886">
    <property type="term" value="C:plasma membrane"/>
    <property type="evidence" value="ECO:0007669"/>
    <property type="project" value="UniProtKB-SubCell"/>
</dbReference>
<protein>
    <submittedName>
        <fullName evidence="8">Amino acid antiporter</fullName>
    </submittedName>
</protein>
<feature type="transmembrane region" description="Helical" evidence="7">
    <location>
        <begin position="368"/>
        <end position="384"/>
    </location>
</feature>
<keyword evidence="3" id="KW-1003">Cell membrane</keyword>
<dbReference type="InterPro" id="IPR002293">
    <property type="entry name" value="AA/rel_permease1"/>
</dbReference>
<proteinExistence type="predicted"/>
<feature type="transmembrane region" description="Helical" evidence="7">
    <location>
        <begin position="232"/>
        <end position="255"/>
    </location>
</feature>
<dbReference type="InterPro" id="IPR050367">
    <property type="entry name" value="APC_superfamily"/>
</dbReference>
<keyword evidence="2" id="KW-0813">Transport</keyword>
<comment type="subcellular location">
    <subcellularLocation>
        <location evidence="1">Cell membrane</location>
        <topology evidence="1">Multi-pass membrane protein</topology>
    </subcellularLocation>
</comment>
<keyword evidence="4 7" id="KW-0812">Transmembrane</keyword>
<feature type="transmembrane region" description="Helical" evidence="7">
    <location>
        <begin position="404"/>
        <end position="424"/>
    </location>
</feature>
<evidence type="ECO:0000256" key="2">
    <source>
        <dbReference type="ARBA" id="ARBA00022448"/>
    </source>
</evidence>
<evidence type="ECO:0000256" key="6">
    <source>
        <dbReference type="ARBA" id="ARBA00023136"/>
    </source>
</evidence>
<evidence type="ECO:0000256" key="4">
    <source>
        <dbReference type="ARBA" id="ARBA00022692"/>
    </source>
</evidence>
<dbReference type="PIRSF" id="PIRSF006060">
    <property type="entry name" value="AA_transporter"/>
    <property type="match status" value="1"/>
</dbReference>
<feature type="transmembrane region" description="Helical" evidence="7">
    <location>
        <begin position="123"/>
        <end position="144"/>
    </location>
</feature>
<evidence type="ECO:0000256" key="1">
    <source>
        <dbReference type="ARBA" id="ARBA00004651"/>
    </source>
</evidence>
<evidence type="ECO:0000256" key="5">
    <source>
        <dbReference type="ARBA" id="ARBA00022989"/>
    </source>
</evidence>
<dbReference type="PANTHER" id="PTHR42770">
    <property type="entry name" value="AMINO ACID TRANSPORTER-RELATED"/>
    <property type="match status" value="1"/>
</dbReference>
<gene>
    <name evidence="8" type="ORF">Ljor_2715</name>
</gene>
<feature type="transmembrane region" description="Helical" evidence="7">
    <location>
        <begin position="70"/>
        <end position="90"/>
    </location>
</feature>
<accession>A0A0W0VFH8</accession>
<dbReference type="Gene3D" id="1.20.1740.10">
    <property type="entry name" value="Amino acid/polyamine transporter I"/>
    <property type="match status" value="1"/>
</dbReference>
<reference evidence="8 9" key="1">
    <citation type="submission" date="2015-11" db="EMBL/GenBank/DDBJ databases">
        <title>Genomic analysis of 38 Legionella species identifies large and diverse effector repertoires.</title>
        <authorList>
            <person name="Burstein D."/>
            <person name="Amaro F."/>
            <person name="Zusman T."/>
            <person name="Lifshitz Z."/>
            <person name="Cohen O."/>
            <person name="Gilbert J.A."/>
            <person name="Pupko T."/>
            <person name="Shuman H.A."/>
            <person name="Segal G."/>
        </authorList>
    </citation>
    <scope>NUCLEOTIDE SEQUENCE [LARGE SCALE GENOMIC DNA]</scope>
    <source>
        <strain evidence="8 9">BL-540</strain>
    </source>
</reference>
<keyword evidence="9" id="KW-1185">Reference proteome</keyword>
<feature type="transmembrane region" description="Helical" evidence="7">
    <location>
        <begin position="150"/>
        <end position="175"/>
    </location>
</feature>
<evidence type="ECO:0000256" key="7">
    <source>
        <dbReference type="SAM" id="Phobius"/>
    </source>
</evidence>
<feature type="transmembrane region" description="Helical" evidence="7">
    <location>
        <begin position="335"/>
        <end position="362"/>
    </location>
</feature>
<feature type="transmembrane region" description="Helical" evidence="7">
    <location>
        <begin position="96"/>
        <end position="114"/>
    </location>
</feature>
<dbReference type="Proteomes" id="UP000055035">
    <property type="component" value="Unassembled WGS sequence"/>
</dbReference>
<dbReference type="Pfam" id="PF13520">
    <property type="entry name" value="AA_permease_2"/>
    <property type="match status" value="1"/>
</dbReference>
<keyword evidence="6 7" id="KW-0472">Membrane</keyword>
<keyword evidence="5 7" id="KW-1133">Transmembrane helix</keyword>
<feature type="transmembrane region" description="Helical" evidence="7">
    <location>
        <begin position="436"/>
        <end position="458"/>
    </location>
</feature>
<comment type="caution">
    <text evidence="8">The sequence shown here is derived from an EMBL/GenBank/DDBJ whole genome shotgun (WGS) entry which is preliminary data.</text>
</comment>
<feature type="transmembrane region" description="Helical" evidence="7">
    <location>
        <begin position="199"/>
        <end position="220"/>
    </location>
</feature>